<comment type="caution">
    <text evidence="2">The sequence shown here is derived from an EMBL/GenBank/DDBJ whole genome shotgun (WGS) entry which is preliminary data.</text>
</comment>
<dbReference type="Proteomes" id="UP001551482">
    <property type="component" value="Unassembled WGS sequence"/>
</dbReference>
<reference evidence="2 3" key="1">
    <citation type="submission" date="2024-06" db="EMBL/GenBank/DDBJ databases">
        <title>The Natural Products Discovery Center: Release of the First 8490 Sequenced Strains for Exploring Actinobacteria Biosynthetic Diversity.</title>
        <authorList>
            <person name="Kalkreuter E."/>
            <person name="Kautsar S.A."/>
            <person name="Yang D."/>
            <person name="Bader C.D."/>
            <person name="Teijaro C.N."/>
            <person name="Fluegel L."/>
            <person name="Davis C.M."/>
            <person name="Simpson J.R."/>
            <person name="Lauterbach L."/>
            <person name="Steele A.D."/>
            <person name="Gui C."/>
            <person name="Meng S."/>
            <person name="Li G."/>
            <person name="Viehrig K."/>
            <person name="Ye F."/>
            <person name="Su P."/>
            <person name="Kiefer A.F."/>
            <person name="Nichols A."/>
            <person name="Cepeda A.J."/>
            <person name="Yan W."/>
            <person name="Fan B."/>
            <person name="Jiang Y."/>
            <person name="Adhikari A."/>
            <person name="Zheng C.-J."/>
            <person name="Schuster L."/>
            <person name="Cowan T.M."/>
            <person name="Smanski M.J."/>
            <person name="Chevrette M.G."/>
            <person name="De Carvalho L.P.S."/>
            <person name="Shen B."/>
        </authorList>
    </citation>
    <scope>NUCLEOTIDE SEQUENCE [LARGE SCALE GENOMIC DNA]</scope>
    <source>
        <strain evidence="2 3">NPDC048946</strain>
    </source>
</reference>
<dbReference type="RefSeq" id="WP_358355768.1">
    <property type="nucleotide sequence ID" value="NZ_JBEZFP010000049.1"/>
</dbReference>
<protein>
    <submittedName>
        <fullName evidence="2">DUF397 domain-containing protein</fullName>
    </submittedName>
</protein>
<name>A0ABV3DJB5_9ACTN</name>
<dbReference type="Pfam" id="PF04149">
    <property type="entry name" value="DUF397"/>
    <property type="match status" value="1"/>
</dbReference>
<proteinExistence type="predicted"/>
<evidence type="ECO:0000313" key="2">
    <source>
        <dbReference type="EMBL" id="MEU8135771.1"/>
    </source>
</evidence>
<evidence type="ECO:0000313" key="3">
    <source>
        <dbReference type="Proteomes" id="UP001551482"/>
    </source>
</evidence>
<evidence type="ECO:0000259" key="1">
    <source>
        <dbReference type="Pfam" id="PF04149"/>
    </source>
</evidence>
<gene>
    <name evidence="2" type="ORF">AB0C36_19905</name>
</gene>
<organism evidence="2 3">
    <name type="scientific">Streptodolium elevatio</name>
    <dbReference type="NCBI Taxonomy" id="3157996"/>
    <lineage>
        <taxon>Bacteria</taxon>
        <taxon>Bacillati</taxon>
        <taxon>Actinomycetota</taxon>
        <taxon>Actinomycetes</taxon>
        <taxon>Kitasatosporales</taxon>
        <taxon>Streptomycetaceae</taxon>
        <taxon>Streptodolium</taxon>
    </lineage>
</organism>
<dbReference type="EMBL" id="JBEZFP010000049">
    <property type="protein sequence ID" value="MEU8135771.1"/>
    <property type="molecule type" value="Genomic_DNA"/>
</dbReference>
<sequence length="141" mass="14695">MAAADFSGIAPAGVEGRGFPRRGAGYTTLVAVVEFTQLLAASQDGGGVRRVPPYRPRVQAQKVFLCRRSTVEHPAGSVLFWRKSQASQTANCVEAACSTGVFVRDSKSAAHGPVLTFRGESWADFLGAQSAPSTPAGPSVG</sequence>
<keyword evidence="3" id="KW-1185">Reference proteome</keyword>
<accession>A0ABV3DJB5</accession>
<dbReference type="InterPro" id="IPR007278">
    <property type="entry name" value="DUF397"/>
</dbReference>
<feature type="domain" description="DUF397" evidence="1">
    <location>
        <begin position="81"/>
        <end position="127"/>
    </location>
</feature>